<dbReference type="EMBL" id="JMCB01000001">
    <property type="protein sequence ID" value="KFE72234.1"/>
    <property type="molecule type" value="Genomic_DNA"/>
</dbReference>
<feature type="compositionally biased region" description="Low complexity" evidence="1">
    <location>
        <begin position="136"/>
        <end position="151"/>
    </location>
</feature>
<sequence length="163" mass="17152">MKAHKLLFLVLTAAATAASAGARANYDVSVYLANPNYGFAGGTIAAAQNSADTKQSIVCNITVNAINTASPSRTLTCQAVDALNNMGWCTLSNPPQSVVDLITSLNDTSYLGFQWNKSNSVCTQLYVERNSMQVPRGATTMSTTSTRTAAPAVPPMADALEQK</sequence>
<accession>A0A085WX21</accession>
<keyword evidence="4" id="KW-1185">Reference proteome</keyword>
<evidence type="ECO:0000313" key="3">
    <source>
        <dbReference type="EMBL" id="KFE72234.1"/>
    </source>
</evidence>
<proteinExistence type="predicted"/>
<comment type="caution">
    <text evidence="3">The sequence shown here is derived from an EMBL/GenBank/DDBJ whole genome shotgun (WGS) entry which is preliminary data.</text>
</comment>
<feature type="signal peptide" evidence="2">
    <location>
        <begin position="1"/>
        <end position="24"/>
    </location>
</feature>
<dbReference type="AlphaFoldDB" id="A0A085WX21"/>
<keyword evidence="2" id="KW-0732">Signal</keyword>
<reference evidence="3 4" key="1">
    <citation type="submission" date="2014-04" db="EMBL/GenBank/DDBJ databases">
        <title>Genome assembly of Hyalangium minutum DSM 14724.</title>
        <authorList>
            <person name="Sharma G."/>
            <person name="Subramanian S."/>
        </authorList>
    </citation>
    <scope>NUCLEOTIDE SEQUENCE [LARGE SCALE GENOMIC DNA]</scope>
    <source>
        <strain evidence="3 4">DSM 14724</strain>
    </source>
</reference>
<dbReference type="Proteomes" id="UP000028725">
    <property type="component" value="Unassembled WGS sequence"/>
</dbReference>
<evidence type="ECO:0000256" key="2">
    <source>
        <dbReference type="SAM" id="SignalP"/>
    </source>
</evidence>
<gene>
    <name evidence="3" type="ORF">DB31_0496</name>
</gene>
<dbReference type="STRING" id="394096.DB31_0496"/>
<organism evidence="3 4">
    <name type="scientific">Hyalangium minutum</name>
    <dbReference type="NCBI Taxonomy" id="394096"/>
    <lineage>
        <taxon>Bacteria</taxon>
        <taxon>Pseudomonadati</taxon>
        <taxon>Myxococcota</taxon>
        <taxon>Myxococcia</taxon>
        <taxon>Myxococcales</taxon>
        <taxon>Cystobacterineae</taxon>
        <taxon>Archangiaceae</taxon>
        <taxon>Hyalangium</taxon>
    </lineage>
</organism>
<evidence type="ECO:0000313" key="4">
    <source>
        <dbReference type="Proteomes" id="UP000028725"/>
    </source>
</evidence>
<evidence type="ECO:0000256" key="1">
    <source>
        <dbReference type="SAM" id="MobiDB-lite"/>
    </source>
</evidence>
<feature type="chain" id="PRO_5001800232" evidence="2">
    <location>
        <begin position="25"/>
        <end position="163"/>
    </location>
</feature>
<dbReference type="RefSeq" id="WP_044181296.1">
    <property type="nucleotide sequence ID" value="NZ_JMCB01000001.1"/>
</dbReference>
<protein>
    <submittedName>
        <fullName evidence="3">Uncharacterized protein</fullName>
    </submittedName>
</protein>
<feature type="region of interest" description="Disordered" evidence="1">
    <location>
        <begin position="136"/>
        <end position="163"/>
    </location>
</feature>
<name>A0A085WX21_9BACT</name>